<evidence type="ECO:0000256" key="1">
    <source>
        <dbReference type="ARBA" id="ARBA00004123"/>
    </source>
</evidence>
<evidence type="ECO:0000313" key="7">
    <source>
        <dbReference type="EMBL" id="SAM86271.1"/>
    </source>
</evidence>
<dbReference type="InterPro" id="IPR016068">
    <property type="entry name" value="Translin_N"/>
</dbReference>
<dbReference type="Gene3D" id="1.20.58.190">
    <property type="entry name" value="Translin, domain 1"/>
    <property type="match status" value="1"/>
</dbReference>
<dbReference type="OrthoDB" id="31005at2759"/>
<evidence type="ECO:0008006" key="9">
    <source>
        <dbReference type="Google" id="ProtNLM"/>
    </source>
</evidence>
<evidence type="ECO:0000256" key="4">
    <source>
        <dbReference type="ARBA" id="ARBA00022490"/>
    </source>
</evidence>
<dbReference type="EMBL" id="LT558138">
    <property type="protein sequence ID" value="SAM86271.1"/>
    <property type="molecule type" value="Genomic_DNA"/>
</dbReference>
<evidence type="ECO:0000313" key="8">
    <source>
        <dbReference type="Proteomes" id="UP000179920"/>
    </source>
</evidence>
<dbReference type="InterPro" id="IPR036081">
    <property type="entry name" value="Translin_sf"/>
</dbReference>
<organism evidence="7 8">
    <name type="scientific">Ustilago bromivora</name>
    <dbReference type="NCBI Taxonomy" id="307758"/>
    <lineage>
        <taxon>Eukaryota</taxon>
        <taxon>Fungi</taxon>
        <taxon>Dikarya</taxon>
        <taxon>Basidiomycota</taxon>
        <taxon>Ustilaginomycotina</taxon>
        <taxon>Ustilaginomycetes</taxon>
        <taxon>Ustilaginales</taxon>
        <taxon>Ustilaginaceae</taxon>
        <taxon>Ustilago</taxon>
    </lineage>
</organism>
<dbReference type="GO" id="GO:0005737">
    <property type="term" value="C:cytoplasm"/>
    <property type="evidence" value="ECO:0007669"/>
    <property type="project" value="UniProtKB-SubCell"/>
</dbReference>
<dbReference type="Gene3D" id="1.20.58.200">
    <property type="entry name" value="Translin, domain 2"/>
    <property type="match status" value="1"/>
</dbReference>
<accession>A0A1K0GZ04</accession>
<dbReference type="PANTHER" id="PTHR10741">
    <property type="entry name" value="TRANSLIN AND TRANSLIN ASSOCIATED PROTEIN X"/>
    <property type="match status" value="1"/>
</dbReference>
<dbReference type="Proteomes" id="UP000179920">
    <property type="component" value="Chromosome XXII"/>
</dbReference>
<dbReference type="InterPro" id="IPR016069">
    <property type="entry name" value="Translin_C"/>
</dbReference>
<keyword evidence="4" id="KW-0963">Cytoplasm</keyword>
<dbReference type="Pfam" id="PF01997">
    <property type="entry name" value="Translin"/>
    <property type="match status" value="1"/>
</dbReference>
<keyword evidence="5" id="KW-0539">Nucleus</keyword>
<feature type="region of interest" description="Disordered" evidence="6">
    <location>
        <begin position="1"/>
        <end position="49"/>
    </location>
</feature>
<gene>
    <name evidence="7" type="ORF">UBRO_08718</name>
</gene>
<evidence type="ECO:0000256" key="5">
    <source>
        <dbReference type="ARBA" id="ARBA00023242"/>
    </source>
</evidence>
<proteinExistence type="inferred from homology"/>
<dbReference type="CDD" id="cd14820">
    <property type="entry name" value="TRAX"/>
    <property type="match status" value="1"/>
</dbReference>
<evidence type="ECO:0000256" key="6">
    <source>
        <dbReference type="SAM" id="MobiDB-lite"/>
    </source>
</evidence>
<dbReference type="InterPro" id="IPR002848">
    <property type="entry name" value="Translin_fam"/>
</dbReference>
<reference evidence="8" key="1">
    <citation type="submission" date="2016-04" db="EMBL/GenBank/DDBJ databases">
        <authorList>
            <person name="Guldener U."/>
            <person name="Guldener U."/>
        </authorList>
    </citation>
    <scope>NUCLEOTIDE SEQUENCE [LARGE SCALE GENOMIC DNA]</scope>
    <source>
        <strain evidence="8">UB2112</strain>
    </source>
</reference>
<dbReference type="GO" id="GO:0005634">
    <property type="term" value="C:nucleus"/>
    <property type="evidence" value="ECO:0007669"/>
    <property type="project" value="UniProtKB-SubCell"/>
</dbReference>
<dbReference type="SUPFAM" id="SSF74784">
    <property type="entry name" value="Translin"/>
    <property type="match status" value="1"/>
</dbReference>
<comment type="similarity">
    <text evidence="3">Belongs to the translin family.</text>
</comment>
<name>A0A1K0GZ04_9BASI</name>
<dbReference type="GO" id="GO:0043565">
    <property type="term" value="F:sequence-specific DNA binding"/>
    <property type="evidence" value="ECO:0007669"/>
    <property type="project" value="InterPro"/>
</dbReference>
<protein>
    <recommendedName>
        <fullName evidence="9">Translin</fullName>
    </recommendedName>
</protein>
<evidence type="ECO:0000256" key="2">
    <source>
        <dbReference type="ARBA" id="ARBA00004496"/>
    </source>
</evidence>
<feature type="compositionally biased region" description="Polar residues" evidence="6">
    <location>
        <begin position="8"/>
        <end position="19"/>
    </location>
</feature>
<dbReference type="AlphaFoldDB" id="A0A1K0GZ04"/>
<evidence type="ECO:0000256" key="3">
    <source>
        <dbReference type="ARBA" id="ARBA00005902"/>
    </source>
</evidence>
<comment type="subcellular location">
    <subcellularLocation>
        <location evidence="2">Cytoplasm</location>
    </subcellularLocation>
    <subcellularLocation>
        <location evidence="1">Nucleus</location>
    </subcellularLocation>
</comment>
<sequence length="341" mass="37972">MMAENAGRSGTSPSASTGLYPNKRNRSDDRGVATDDTGNQASSSASTSEITEAFSSFRDEIDDHNDRRERLIKVSRDVTSLSKKVIFLLHRFDIKHFASEEPSNKTRKLFSDAEEKLEEIIAILRKAAVAEALGSTDTTEQHESTSIQTLRAQRYEQNIGGGLEEFIEAISFYHYLRTTELITLQQIQDRFRALPVSESQFYPQPTQSSQDVPQPIADSQSIALHVPIHRYLLGLSDLTGELMRFATNAVGQGDTGAVVKQVLSLTRQLRDALDPFIPLVRDLKKKQIVTNQSLRKIEDILYAITVRSAEYGSDPTALQEMVRRTLASASSAPNQGHDDDD</sequence>